<organism evidence="5 6">
    <name type="scientific">Hungatella effluvii</name>
    <dbReference type="NCBI Taxonomy" id="1096246"/>
    <lineage>
        <taxon>Bacteria</taxon>
        <taxon>Bacillati</taxon>
        <taxon>Bacillota</taxon>
        <taxon>Clostridia</taxon>
        <taxon>Lachnospirales</taxon>
        <taxon>Lachnospiraceae</taxon>
        <taxon>Hungatella</taxon>
    </lineage>
</organism>
<name>A0A2V3Y917_9FIRM</name>
<dbReference type="SMART" id="SM00345">
    <property type="entry name" value="HTH_GNTR"/>
    <property type="match status" value="2"/>
</dbReference>
<gene>
    <name evidence="5" type="ORF">DFR60_104164</name>
</gene>
<dbReference type="Proteomes" id="UP000248057">
    <property type="component" value="Unassembled WGS sequence"/>
</dbReference>
<dbReference type="PROSITE" id="PS50949">
    <property type="entry name" value="HTH_GNTR"/>
    <property type="match status" value="2"/>
</dbReference>
<evidence type="ECO:0000256" key="2">
    <source>
        <dbReference type="ARBA" id="ARBA00023125"/>
    </source>
</evidence>
<feature type="domain" description="HTH gntR-type" evidence="4">
    <location>
        <begin position="247"/>
        <end position="315"/>
    </location>
</feature>
<dbReference type="CDD" id="cd07377">
    <property type="entry name" value="WHTH_GntR"/>
    <property type="match status" value="2"/>
</dbReference>
<evidence type="ECO:0000259" key="4">
    <source>
        <dbReference type="PROSITE" id="PS50949"/>
    </source>
</evidence>
<keyword evidence="6" id="KW-1185">Reference proteome</keyword>
<evidence type="ECO:0000256" key="1">
    <source>
        <dbReference type="ARBA" id="ARBA00023015"/>
    </source>
</evidence>
<protein>
    <submittedName>
        <fullName evidence="5">Regulatory GntR family protein</fullName>
    </submittedName>
</protein>
<dbReference type="GO" id="GO:0003677">
    <property type="term" value="F:DNA binding"/>
    <property type="evidence" value="ECO:0007669"/>
    <property type="project" value="UniProtKB-KW"/>
</dbReference>
<dbReference type="InterPro" id="IPR050679">
    <property type="entry name" value="Bact_HTH_transcr_reg"/>
</dbReference>
<evidence type="ECO:0000313" key="6">
    <source>
        <dbReference type="Proteomes" id="UP000248057"/>
    </source>
</evidence>
<dbReference type="InterPro" id="IPR000524">
    <property type="entry name" value="Tscrpt_reg_HTH_GntR"/>
</dbReference>
<dbReference type="Pfam" id="PF00392">
    <property type="entry name" value="GntR"/>
    <property type="match status" value="2"/>
</dbReference>
<dbReference type="AlphaFoldDB" id="A0A2V3Y917"/>
<proteinExistence type="predicted"/>
<dbReference type="InterPro" id="IPR036388">
    <property type="entry name" value="WH-like_DNA-bd_sf"/>
</dbReference>
<dbReference type="GeneID" id="86061188"/>
<accession>A0A2V3Y917</accession>
<keyword evidence="1" id="KW-0805">Transcription regulation</keyword>
<keyword evidence="3" id="KW-0804">Transcription</keyword>
<dbReference type="InterPro" id="IPR036390">
    <property type="entry name" value="WH_DNA-bd_sf"/>
</dbReference>
<dbReference type="RefSeq" id="WP_110322675.1">
    <property type="nucleotide sequence ID" value="NZ_QJKD01000004.1"/>
</dbReference>
<dbReference type="PANTHER" id="PTHR44846">
    <property type="entry name" value="MANNOSYL-D-GLYCERATE TRANSPORT/METABOLISM SYSTEM REPRESSOR MNGR-RELATED"/>
    <property type="match status" value="1"/>
</dbReference>
<dbReference type="Gene3D" id="1.10.10.10">
    <property type="entry name" value="Winged helix-like DNA-binding domain superfamily/Winged helix DNA-binding domain"/>
    <property type="match status" value="2"/>
</dbReference>
<dbReference type="GO" id="GO:0003700">
    <property type="term" value="F:DNA-binding transcription factor activity"/>
    <property type="evidence" value="ECO:0007669"/>
    <property type="project" value="InterPro"/>
</dbReference>
<sequence>MGLKYDGLMYERIYEILKNRIESGLLPAGTKLPSRDDLCKEFGTSGKTIRRVLSMLKEHGLIETHQRMRPVVCFHYHPRRSMINLALKRIDTSITDEVLKTGVLLGYPVIEKGIALCKQEGFQIPRKIVDSMNIEDSAEFWRLAKQFQRFFIRRNENDLSLRVMDSLGLSELRPLRDNTEIRIRFYGQLQELMSVIEEGGDTDSVHFDDMSGIYGLTYGSEPAFDVPADSAAVLGREQLEKLLLREEVRYSAVYMDLLSLIAIGRYKPGDKLPTHNELQKLYNVSVDTTIKAIQIMQEWGVVKAVRGNGIFVMMDIHDLKKIEISPHLIACHVRRYLDTLDLLTLTIEGVAAYAATHIMQEEIEEVMGEMNHFWNEDYLYMLTPSFLLNLIVKHTGDGSLNAIYTLLRRNLGIGRSIPALLETGKTAVDHELHGQCMTALNQLYAGHQEEFSDGTAKIFRYIYDYVVSKCKKLGYYDSAMEVYDGRALWK</sequence>
<dbReference type="SUPFAM" id="SSF46785">
    <property type="entry name" value="Winged helix' DNA-binding domain"/>
    <property type="match status" value="2"/>
</dbReference>
<evidence type="ECO:0000313" key="5">
    <source>
        <dbReference type="EMBL" id="PXX54339.1"/>
    </source>
</evidence>
<comment type="caution">
    <text evidence="5">The sequence shown here is derived from an EMBL/GenBank/DDBJ whole genome shotgun (WGS) entry which is preliminary data.</text>
</comment>
<reference evidence="5 6" key="1">
    <citation type="submission" date="2018-05" db="EMBL/GenBank/DDBJ databases">
        <title>Genomic Encyclopedia of Type Strains, Phase IV (KMG-IV): sequencing the most valuable type-strain genomes for metagenomic binning, comparative biology and taxonomic classification.</title>
        <authorList>
            <person name="Goeker M."/>
        </authorList>
    </citation>
    <scope>NUCLEOTIDE SEQUENCE [LARGE SCALE GENOMIC DNA]</scope>
    <source>
        <strain evidence="5 6">DSM 24995</strain>
    </source>
</reference>
<dbReference type="EMBL" id="QJKD01000004">
    <property type="protein sequence ID" value="PXX54339.1"/>
    <property type="molecule type" value="Genomic_DNA"/>
</dbReference>
<feature type="domain" description="HTH gntR-type" evidence="4">
    <location>
        <begin position="7"/>
        <end position="75"/>
    </location>
</feature>
<evidence type="ECO:0000256" key="3">
    <source>
        <dbReference type="ARBA" id="ARBA00023163"/>
    </source>
</evidence>
<keyword evidence="2" id="KW-0238">DNA-binding</keyword>